<dbReference type="Pfam" id="PF00072">
    <property type="entry name" value="Response_reg"/>
    <property type="match status" value="1"/>
</dbReference>
<dbReference type="SUPFAM" id="SSF52172">
    <property type="entry name" value="CheY-like"/>
    <property type="match status" value="1"/>
</dbReference>
<dbReference type="InterPro" id="IPR011006">
    <property type="entry name" value="CheY-like_superfamily"/>
</dbReference>
<evidence type="ECO:0000313" key="7">
    <source>
        <dbReference type="Proteomes" id="UP001302329"/>
    </source>
</evidence>
<protein>
    <submittedName>
        <fullName evidence="6">Response regulator transcription factor</fullName>
    </submittedName>
</protein>
<dbReference type="Gene3D" id="3.40.50.2300">
    <property type="match status" value="1"/>
</dbReference>
<dbReference type="SMART" id="SM00862">
    <property type="entry name" value="Trans_reg_C"/>
    <property type="match status" value="1"/>
</dbReference>
<evidence type="ECO:0000256" key="1">
    <source>
        <dbReference type="ARBA" id="ARBA00023125"/>
    </source>
</evidence>
<keyword evidence="1 3" id="KW-0238">DNA-binding</keyword>
<dbReference type="Pfam" id="PF00486">
    <property type="entry name" value="Trans_reg_C"/>
    <property type="match status" value="1"/>
</dbReference>
<evidence type="ECO:0000256" key="3">
    <source>
        <dbReference type="PROSITE-ProRule" id="PRU01091"/>
    </source>
</evidence>
<sequence length="228" mass="25203">MKLLVVEDDPVILQALGELVATWGHACDVAADGELAWDLARLVSYDLVLLDLNLPKLDGLSLCRRLRTQLDEQPLILMLTARDTNLDRVVGLDDGADDYMVKPFDPDELRARVKALLRRADRPLRSVWQWGGLEVDRDGHGARYGGRQLRLTAKEHLILENLLQAAGGTCSKDRILSAAWSWTDAPGEESVKTHVKNLRAKLAAAGAPLDLLETVYGVGFRLNPKHAT</sequence>
<evidence type="ECO:0000313" key="6">
    <source>
        <dbReference type="EMBL" id="MEA5443292.1"/>
    </source>
</evidence>
<dbReference type="Proteomes" id="UP001302329">
    <property type="component" value="Unassembled WGS sequence"/>
</dbReference>
<dbReference type="InterPro" id="IPR001789">
    <property type="entry name" value="Sig_transdc_resp-reg_receiver"/>
</dbReference>
<dbReference type="PANTHER" id="PTHR48111">
    <property type="entry name" value="REGULATOR OF RPOS"/>
    <property type="match status" value="1"/>
</dbReference>
<feature type="modified residue" description="4-aspartylphosphate" evidence="2">
    <location>
        <position position="51"/>
    </location>
</feature>
<feature type="DNA-binding region" description="OmpR/PhoB-type" evidence="3">
    <location>
        <begin position="125"/>
        <end position="224"/>
    </location>
</feature>
<keyword evidence="7" id="KW-1185">Reference proteome</keyword>
<dbReference type="PROSITE" id="PS50110">
    <property type="entry name" value="RESPONSE_REGULATORY"/>
    <property type="match status" value="1"/>
</dbReference>
<dbReference type="InterPro" id="IPR001867">
    <property type="entry name" value="OmpR/PhoB-type_DNA-bd"/>
</dbReference>
<dbReference type="RefSeq" id="WP_323357294.1">
    <property type="nucleotide sequence ID" value="NZ_JAYGHY010000044.1"/>
</dbReference>
<dbReference type="PROSITE" id="PS51755">
    <property type="entry name" value="OMPR_PHOB"/>
    <property type="match status" value="1"/>
</dbReference>
<dbReference type="CDD" id="cd00383">
    <property type="entry name" value="trans_reg_C"/>
    <property type="match status" value="1"/>
</dbReference>
<name>A0ABU5SZ39_9CYAN</name>
<reference evidence="6 7" key="1">
    <citation type="submission" date="2023-12" db="EMBL/GenBank/DDBJ databases">
        <title>Baltic Sea Cyanobacteria.</title>
        <authorList>
            <person name="Delbaje E."/>
            <person name="Fewer D.P."/>
            <person name="Shishido T.K."/>
        </authorList>
    </citation>
    <scope>NUCLEOTIDE SEQUENCE [LARGE SCALE GENOMIC DNA]</scope>
    <source>
        <strain evidence="6 7">UHCC 0281</strain>
    </source>
</reference>
<evidence type="ECO:0000256" key="2">
    <source>
        <dbReference type="PROSITE-ProRule" id="PRU00169"/>
    </source>
</evidence>
<gene>
    <name evidence="6" type="ORF">VB739_12075</name>
</gene>
<keyword evidence="2" id="KW-0597">Phosphoprotein</keyword>
<dbReference type="Gene3D" id="6.10.250.690">
    <property type="match status" value="1"/>
</dbReference>
<proteinExistence type="predicted"/>
<evidence type="ECO:0000259" key="4">
    <source>
        <dbReference type="PROSITE" id="PS50110"/>
    </source>
</evidence>
<dbReference type="Gene3D" id="1.10.10.10">
    <property type="entry name" value="Winged helix-like DNA-binding domain superfamily/Winged helix DNA-binding domain"/>
    <property type="match status" value="1"/>
</dbReference>
<organism evidence="6 7">
    <name type="scientific">Cyanobium gracile UHCC 0281</name>
    <dbReference type="NCBI Taxonomy" id="3110309"/>
    <lineage>
        <taxon>Bacteria</taxon>
        <taxon>Bacillati</taxon>
        <taxon>Cyanobacteriota</taxon>
        <taxon>Cyanophyceae</taxon>
        <taxon>Synechococcales</taxon>
        <taxon>Prochlorococcaceae</taxon>
        <taxon>Cyanobium</taxon>
    </lineage>
</organism>
<dbReference type="SMART" id="SM00448">
    <property type="entry name" value="REC"/>
    <property type="match status" value="1"/>
</dbReference>
<feature type="domain" description="Response regulatory" evidence="4">
    <location>
        <begin position="2"/>
        <end position="117"/>
    </location>
</feature>
<dbReference type="PANTHER" id="PTHR48111:SF15">
    <property type="entry name" value="OMPR SUBFAMILY"/>
    <property type="match status" value="1"/>
</dbReference>
<comment type="caution">
    <text evidence="6">The sequence shown here is derived from an EMBL/GenBank/DDBJ whole genome shotgun (WGS) entry which is preliminary data.</text>
</comment>
<dbReference type="InterPro" id="IPR039420">
    <property type="entry name" value="WalR-like"/>
</dbReference>
<dbReference type="EMBL" id="JAYGHY010000044">
    <property type="protein sequence ID" value="MEA5443292.1"/>
    <property type="molecule type" value="Genomic_DNA"/>
</dbReference>
<evidence type="ECO:0000259" key="5">
    <source>
        <dbReference type="PROSITE" id="PS51755"/>
    </source>
</evidence>
<feature type="domain" description="OmpR/PhoB-type" evidence="5">
    <location>
        <begin position="125"/>
        <end position="224"/>
    </location>
</feature>
<accession>A0ABU5SZ39</accession>
<dbReference type="InterPro" id="IPR036388">
    <property type="entry name" value="WH-like_DNA-bd_sf"/>
</dbReference>